<gene>
    <name evidence="2" type="ORF">L596_012748</name>
</gene>
<protein>
    <submittedName>
        <fullName evidence="2">Uncharacterized protein</fullName>
    </submittedName>
</protein>
<keyword evidence="3" id="KW-1185">Reference proteome</keyword>
<accession>A0A4U5NYN4</accession>
<sequence length="69" mass="7714">MTLFLLAILAVLIVGIDPEPEGLNVTHVRTKRQEPKKDVAAHSVVLRGDHRFGTWSKTLGFGLYGKRRC</sequence>
<feature type="chain" id="PRO_5020602324" evidence="1">
    <location>
        <begin position="19"/>
        <end position="69"/>
    </location>
</feature>
<keyword evidence="1" id="KW-0732">Signal</keyword>
<reference evidence="2 3" key="2">
    <citation type="journal article" date="2019" name="G3 (Bethesda)">
        <title>Hybrid Assembly of the Genome of the Entomopathogenic Nematode Steinernema carpocapsae Identifies the X-Chromosome.</title>
        <authorList>
            <person name="Serra L."/>
            <person name="Macchietto M."/>
            <person name="Macias-Munoz A."/>
            <person name="McGill C.J."/>
            <person name="Rodriguez I.M."/>
            <person name="Rodriguez B."/>
            <person name="Murad R."/>
            <person name="Mortazavi A."/>
        </authorList>
    </citation>
    <scope>NUCLEOTIDE SEQUENCE [LARGE SCALE GENOMIC DNA]</scope>
    <source>
        <strain evidence="2 3">ALL</strain>
    </source>
</reference>
<name>A0A4U5NYN4_STECR</name>
<evidence type="ECO:0000313" key="3">
    <source>
        <dbReference type="Proteomes" id="UP000298663"/>
    </source>
</evidence>
<evidence type="ECO:0000313" key="2">
    <source>
        <dbReference type="EMBL" id="TKR88520.1"/>
    </source>
</evidence>
<comment type="caution">
    <text evidence="2">The sequence shown here is derived from an EMBL/GenBank/DDBJ whole genome shotgun (WGS) entry which is preliminary data.</text>
</comment>
<dbReference type="EMBL" id="AZBU02000003">
    <property type="protein sequence ID" value="TKR88520.1"/>
    <property type="molecule type" value="Genomic_DNA"/>
</dbReference>
<dbReference type="Proteomes" id="UP000298663">
    <property type="component" value="Unassembled WGS sequence"/>
</dbReference>
<reference evidence="2 3" key="1">
    <citation type="journal article" date="2015" name="Genome Biol.">
        <title>Comparative genomics of Steinernema reveals deeply conserved gene regulatory networks.</title>
        <authorList>
            <person name="Dillman A.R."/>
            <person name="Macchietto M."/>
            <person name="Porter C.F."/>
            <person name="Rogers A."/>
            <person name="Williams B."/>
            <person name="Antoshechkin I."/>
            <person name="Lee M.M."/>
            <person name="Goodwin Z."/>
            <person name="Lu X."/>
            <person name="Lewis E.E."/>
            <person name="Goodrich-Blair H."/>
            <person name="Stock S.P."/>
            <person name="Adams B.J."/>
            <person name="Sternberg P.W."/>
            <person name="Mortazavi A."/>
        </authorList>
    </citation>
    <scope>NUCLEOTIDE SEQUENCE [LARGE SCALE GENOMIC DNA]</scope>
    <source>
        <strain evidence="2 3">ALL</strain>
    </source>
</reference>
<evidence type="ECO:0000256" key="1">
    <source>
        <dbReference type="SAM" id="SignalP"/>
    </source>
</evidence>
<feature type="signal peptide" evidence="1">
    <location>
        <begin position="1"/>
        <end position="18"/>
    </location>
</feature>
<proteinExistence type="predicted"/>
<organism evidence="2 3">
    <name type="scientific">Steinernema carpocapsae</name>
    <name type="common">Entomopathogenic nematode</name>
    <dbReference type="NCBI Taxonomy" id="34508"/>
    <lineage>
        <taxon>Eukaryota</taxon>
        <taxon>Metazoa</taxon>
        <taxon>Ecdysozoa</taxon>
        <taxon>Nematoda</taxon>
        <taxon>Chromadorea</taxon>
        <taxon>Rhabditida</taxon>
        <taxon>Tylenchina</taxon>
        <taxon>Panagrolaimomorpha</taxon>
        <taxon>Strongyloidoidea</taxon>
        <taxon>Steinernematidae</taxon>
        <taxon>Steinernema</taxon>
    </lineage>
</organism>
<dbReference type="AlphaFoldDB" id="A0A4U5NYN4"/>